<dbReference type="SUPFAM" id="SSF53300">
    <property type="entry name" value="vWA-like"/>
    <property type="match status" value="1"/>
</dbReference>
<feature type="coiled-coil region" evidence="2">
    <location>
        <begin position="572"/>
        <end position="606"/>
    </location>
</feature>
<evidence type="ECO:0000256" key="2">
    <source>
        <dbReference type="SAM" id="Coils"/>
    </source>
</evidence>
<dbReference type="Gene3D" id="1.25.40.10">
    <property type="entry name" value="Tetratricopeptide repeat domain"/>
    <property type="match status" value="1"/>
</dbReference>
<keyword evidence="5" id="KW-1185">Reference proteome</keyword>
<keyword evidence="1" id="KW-0802">TPR repeat</keyword>
<organism evidence="4 5">
    <name type="scientific">Aquimarina algicola</name>
    <dbReference type="NCBI Taxonomy" id="2589995"/>
    <lineage>
        <taxon>Bacteria</taxon>
        <taxon>Pseudomonadati</taxon>
        <taxon>Bacteroidota</taxon>
        <taxon>Flavobacteriia</taxon>
        <taxon>Flavobacteriales</taxon>
        <taxon>Flavobacteriaceae</taxon>
        <taxon>Aquimarina</taxon>
    </lineage>
</organism>
<dbReference type="Proteomes" id="UP000315540">
    <property type="component" value="Unassembled WGS sequence"/>
</dbReference>
<accession>A0A504J5A3</accession>
<dbReference type="SUPFAM" id="SSF48452">
    <property type="entry name" value="TPR-like"/>
    <property type="match status" value="1"/>
</dbReference>
<dbReference type="Gene3D" id="3.40.50.410">
    <property type="entry name" value="von Willebrand factor, type A domain"/>
    <property type="match status" value="1"/>
</dbReference>
<proteinExistence type="predicted"/>
<sequence>MPIKSIHLLLFCILFINITYSQNQLIHGDDAESISIQKLQSTSTIFGDLGITEYTVEIFNSLERQLSGELQFPLSDQQTIIGYALDINGELREAVGVDRAKGRAAFENIVSRSIDPGLLEKTEDNNFKTRVYPIPAKGSRTIKLTILDKLIWENGTMRFKLPVHFKEKIAQKDIQINFVGFTDQIQFSKIKSFDINKKNGNISLQSNTVKNFDITITPVQQSFSYYQKIKGQFYYYTTTPVLKNNKTKTLPKNITVLWDHSRSRKGQVDTEIEFLKALAKRLQHVNINIVLFNTQITETKKINIKNGNTKNLERFLNAIPYDAATQYGCITQFPKSDITLLCSDGLSNFGDINFKNSDGILHTITAQASGNPSRLKAIATSHGGAYINLQNKTLDNSISELLEEASLFSGCKENEFTEYYPEQNTRISNARLSIVAKGKHTKTITPTINHKTDTLNPITPIKIDTSIIDLEQLFAIEKINNLSLYPERYRDQITSLGLQYNLLTDYTSLIVLENIEDYIENEIVPPTRKLKQLYFDNLAVAKLEKEEIITEVFWEQNEALNDLLIWRFPEKEEELERVLEAAEKNLEAIEDRIEVKREKLEALLTEKKSLITPKTEAPIIDENYETPSSGDANINITVTQNGDEYLVSGTIRENNEYGLPGVNVFINSGTIGTQTDFDGNFSLTVPINTTLNFSFIGYQGVQQTITPGSHQIDMPEDNAVLEEVVVTGVASNNPKYKNKIDFLENAPNIDDYQVFSYNKELIIKRKNEHIILGESPLVFVDYDDDDFDTLRWEDGQDELKYLDWDDIFSLEIIPQKKAKQLGGDIAKSGIIFVYTKDFVEDDAISIPIVYNKHIIHELSKKVWNNIPKSLLKIKKYKPQKRYQKYLSLVTNQEQPVGFYMAAGSIFKEDAPEIAAKIWSNIAEIQLDNHENMRTLAYLLRSTGYYKEAIPIFEKILALRPDEPIAHRDLAVTYELNKNYTKAAKVLKEALEGSWIERNRDPDDYVEVLNTLYNDYNTIAVKDNNLKKEKYMVTGDLRAVLNWTSSNTDIDLHLITPAGEDFYYSNDESENIRYNTDITQGFGPEEIIVKNAKKGTYKILIDFFADRQQTIHGPVGVSIEIYKYFGTDKEERIEKVLTLTKEQDDILGALIEF</sequence>
<keyword evidence="2" id="KW-0175">Coiled coil</keyword>
<dbReference type="InterPro" id="IPR013694">
    <property type="entry name" value="VIT"/>
</dbReference>
<gene>
    <name evidence="4" type="ORF">FHK87_11950</name>
</gene>
<evidence type="ECO:0000313" key="4">
    <source>
        <dbReference type="EMBL" id="TPN85987.1"/>
    </source>
</evidence>
<dbReference type="RefSeq" id="WP_140593139.1">
    <property type="nucleotide sequence ID" value="NZ_VFWZ01000003.1"/>
</dbReference>
<name>A0A504J5A3_9FLAO</name>
<dbReference type="EMBL" id="VFWZ01000003">
    <property type="protein sequence ID" value="TPN85987.1"/>
    <property type="molecule type" value="Genomic_DNA"/>
</dbReference>
<dbReference type="InterPro" id="IPR036465">
    <property type="entry name" value="vWFA_dom_sf"/>
</dbReference>
<dbReference type="PROSITE" id="PS50005">
    <property type="entry name" value="TPR"/>
    <property type="match status" value="1"/>
</dbReference>
<dbReference type="OrthoDB" id="266279at2"/>
<dbReference type="InterPro" id="IPR019220">
    <property type="entry name" value="DUF2135"/>
</dbReference>
<dbReference type="Pfam" id="PF08487">
    <property type="entry name" value="VIT"/>
    <property type="match status" value="1"/>
</dbReference>
<reference evidence="4 5" key="1">
    <citation type="submission" date="2019-06" db="EMBL/GenBank/DDBJ databases">
        <authorList>
            <person name="Meng X."/>
        </authorList>
    </citation>
    <scope>NUCLEOTIDE SEQUENCE [LARGE SCALE GENOMIC DNA]</scope>
    <source>
        <strain evidence="4 5">M625</strain>
    </source>
</reference>
<dbReference type="AlphaFoldDB" id="A0A504J5A3"/>
<dbReference type="Pfam" id="PF09906">
    <property type="entry name" value="DUF2135"/>
    <property type="match status" value="1"/>
</dbReference>
<comment type="caution">
    <text evidence="4">The sequence shown here is derived from an EMBL/GenBank/DDBJ whole genome shotgun (WGS) entry which is preliminary data.</text>
</comment>
<feature type="repeat" description="TPR" evidence="1">
    <location>
        <begin position="929"/>
        <end position="962"/>
    </location>
</feature>
<feature type="domain" description="VIT" evidence="3">
    <location>
        <begin position="20"/>
        <end position="148"/>
    </location>
</feature>
<dbReference type="InterPro" id="IPR011990">
    <property type="entry name" value="TPR-like_helical_dom_sf"/>
</dbReference>
<dbReference type="InterPro" id="IPR008969">
    <property type="entry name" value="CarboxyPept-like_regulatory"/>
</dbReference>
<dbReference type="Gene3D" id="2.60.120.380">
    <property type="match status" value="1"/>
</dbReference>
<evidence type="ECO:0000313" key="5">
    <source>
        <dbReference type="Proteomes" id="UP000315540"/>
    </source>
</evidence>
<dbReference type="Pfam" id="PF14559">
    <property type="entry name" value="TPR_19"/>
    <property type="match status" value="1"/>
</dbReference>
<evidence type="ECO:0000256" key="1">
    <source>
        <dbReference type="PROSITE-ProRule" id="PRU00339"/>
    </source>
</evidence>
<dbReference type="PROSITE" id="PS51468">
    <property type="entry name" value="VIT"/>
    <property type="match status" value="1"/>
</dbReference>
<evidence type="ECO:0000259" key="3">
    <source>
        <dbReference type="PROSITE" id="PS51468"/>
    </source>
</evidence>
<dbReference type="InterPro" id="IPR019734">
    <property type="entry name" value="TPR_rpt"/>
</dbReference>
<dbReference type="SUPFAM" id="SSF49464">
    <property type="entry name" value="Carboxypeptidase regulatory domain-like"/>
    <property type="match status" value="1"/>
</dbReference>
<dbReference type="Pfam" id="PF13715">
    <property type="entry name" value="CarbopepD_reg_2"/>
    <property type="match status" value="1"/>
</dbReference>
<protein>
    <submittedName>
        <fullName evidence="4">Tetratricopeptide repeat protein</fullName>
    </submittedName>
</protein>